<accession>A0A1Y3GFL7</accession>
<sequence>MKIKIKKGDITQINTEAIVNPSNPYCTMGGGLAKQLLEKGGTQIKKEAIKQTPIQIGKAIVTDAGNLPSRYIIHTPTVENPTGKSSEEIISKATKAVIQKSIEKNIKTIAIPGLGTGTGKLPYEKSVKTIYKIIKQTNPDIEITFVYKNKEHGRQLKKHFKKITN</sequence>
<dbReference type="Proteomes" id="UP000195137">
    <property type="component" value="Unassembled WGS sequence"/>
</dbReference>
<dbReference type="InterPro" id="IPR043472">
    <property type="entry name" value="Macro_dom-like"/>
</dbReference>
<dbReference type="AlphaFoldDB" id="A0A1Y3GFL7"/>
<dbReference type="RefSeq" id="WP_086637133.1">
    <property type="nucleotide sequence ID" value="NZ_MRZU01000003.1"/>
</dbReference>
<dbReference type="Gene3D" id="3.40.220.10">
    <property type="entry name" value="Leucine Aminopeptidase, subunit E, domain 1"/>
    <property type="match status" value="1"/>
</dbReference>
<gene>
    <name evidence="2" type="ORF">AMET1_0745</name>
</gene>
<proteinExistence type="predicted"/>
<dbReference type="SUPFAM" id="SSF52949">
    <property type="entry name" value="Macro domain-like"/>
    <property type="match status" value="1"/>
</dbReference>
<dbReference type="PANTHER" id="PTHR11106:SF111">
    <property type="entry name" value="MACRO DOMAIN-CONTAINING PROTEIN"/>
    <property type="match status" value="1"/>
</dbReference>
<dbReference type="PANTHER" id="PTHR11106">
    <property type="entry name" value="GANGLIOSIDE INDUCED DIFFERENTIATION ASSOCIATED PROTEIN 2-RELATED"/>
    <property type="match status" value="1"/>
</dbReference>
<dbReference type="SMART" id="SM00506">
    <property type="entry name" value="A1pp"/>
    <property type="match status" value="1"/>
</dbReference>
<feature type="domain" description="Macro" evidence="1">
    <location>
        <begin position="1"/>
        <end position="164"/>
    </location>
</feature>
<name>A0A1Y3GFL7_9EURY</name>
<organism evidence="2 3">
    <name type="scientific">Methanonatronarchaeum thermophilum</name>
    <dbReference type="NCBI Taxonomy" id="1927129"/>
    <lineage>
        <taxon>Archaea</taxon>
        <taxon>Methanobacteriati</taxon>
        <taxon>Methanobacteriota</taxon>
        <taxon>Methanonatronarchaeia</taxon>
        <taxon>Methanonatronarchaeales</taxon>
        <taxon>Methanonatronarchaeaceae</taxon>
        <taxon>Methanonatronarchaeum</taxon>
    </lineage>
</organism>
<reference evidence="2 3" key="1">
    <citation type="submission" date="2016-12" db="EMBL/GenBank/DDBJ databases">
        <title>Discovery of methanogenic haloarchaea.</title>
        <authorList>
            <person name="Sorokin D.Y."/>
            <person name="Makarova K.S."/>
            <person name="Abbas B."/>
            <person name="Ferrer M."/>
            <person name="Golyshin P.N."/>
        </authorList>
    </citation>
    <scope>NUCLEOTIDE SEQUENCE [LARGE SCALE GENOMIC DNA]</scope>
    <source>
        <strain evidence="2">AMET1</strain>
    </source>
</reference>
<dbReference type="PROSITE" id="PS51154">
    <property type="entry name" value="MACRO"/>
    <property type="match status" value="1"/>
</dbReference>
<protein>
    <submittedName>
        <fullName evidence="2">O-acetyl-ADP-ribose deacetylase (Regulator of RNase III) containing Macro domain</fullName>
    </submittedName>
</protein>
<evidence type="ECO:0000313" key="3">
    <source>
        <dbReference type="Proteomes" id="UP000195137"/>
    </source>
</evidence>
<dbReference type="OrthoDB" id="15450at2157"/>
<keyword evidence="3" id="KW-1185">Reference proteome</keyword>
<dbReference type="EMBL" id="MRZU01000003">
    <property type="protein sequence ID" value="OUJ19093.1"/>
    <property type="molecule type" value="Genomic_DNA"/>
</dbReference>
<dbReference type="Pfam" id="PF01661">
    <property type="entry name" value="Macro"/>
    <property type="match status" value="1"/>
</dbReference>
<dbReference type="InterPro" id="IPR002589">
    <property type="entry name" value="Macro_dom"/>
</dbReference>
<evidence type="ECO:0000259" key="1">
    <source>
        <dbReference type="PROSITE" id="PS51154"/>
    </source>
</evidence>
<comment type="caution">
    <text evidence="2">The sequence shown here is derived from an EMBL/GenBank/DDBJ whole genome shotgun (WGS) entry which is preliminary data.</text>
</comment>
<evidence type="ECO:0000313" key="2">
    <source>
        <dbReference type="EMBL" id="OUJ19093.1"/>
    </source>
</evidence>